<evidence type="ECO:0000313" key="1">
    <source>
        <dbReference type="EMBL" id="MDN7023727.1"/>
    </source>
</evidence>
<keyword evidence="2" id="KW-1185">Reference proteome</keyword>
<dbReference type="RefSeq" id="WP_301662776.1">
    <property type="nucleotide sequence ID" value="NZ_VCYH01000001.1"/>
</dbReference>
<dbReference type="Proteomes" id="UP001168338">
    <property type="component" value="Unassembled WGS sequence"/>
</dbReference>
<reference evidence="1" key="1">
    <citation type="submission" date="2019-05" db="EMBL/GenBank/DDBJ databases">
        <title>Methanoculleus sp. FWC-SCC1, a methanogenic archaeon isolated from deep marine cold seep.</title>
        <authorList>
            <person name="Chen Y.-W."/>
            <person name="Chen S.-C."/>
            <person name="Teng N.-H."/>
            <person name="Lai M.-C."/>
        </authorList>
    </citation>
    <scope>NUCLEOTIDE SEQUENCE</scope>
    <source>
        <strain evidence="1">FWC-SCC1</strain>
    </source>
</reference>
<gene>
    <name evidence="1" type="ORF">FGU65_02250</name>
</gene>
<evidence type="ECO:0000313" key="2">
    <source>
        <dbReference type="Proteomes" id="UP001168338"/>
    </source>
</evidence>
<name>A0ABT8M713_9EURY</name>
<protein>
    <submittedName>
        <fullName evidence="1">Uncharacterized protein</fullName>
    </submittedName>
</protein>
<accession>A0ABT8M713</accession>
<dbReference type="EMBL" id="VCYH01000001">
    <property type="protein sequence ID" value="MDN7023727.1"/>
    <property type="molecule type" value="Genomic_DNA"/>
</dbReference>
<sequence length="74" mass="8199">MSPNPVLPGPAEPVTGRYAARGSASFPAEELRKKPSRSWCALCAYYDPERAYCLYVHTPAGILFVCPRVLDQQE</sequence>
<organism evidence="1 2">
    <name type="scientific">Methanoculleus frigidifontis</name>
    <dbReference type="NCBI Taxonomy" id="2584085"/>
    <lineage>
        <taxon>Archaea</taxon>
        <taxon>Methanobacteriati</taxon>
        <taxon>Methanobacteriota</taxon>
        <taxon>Stenosarchaea group</taxon>
        <taxon>Methanomicrobia</taxon>
        <taxon>Methanomicrobiales</taxon>
        <taxon>Methanomicrobiaceae</taxon>
        <taxon>Methanoculleus</taxon>
    </lineage>
</organism>
<comment type="caution">
    <text evidence="1">The sequence shown here is derived from an EMBL/GenBank/DDBJ whole genome shotgun (WGS) entry which is preliminary data.</text>
</comment>
<proteinExistence type="predicted"/>